<evidence type="ECO:0000313" key="2">
    <source>
        <dbReference type="Proteomes" id="UP000005940"/>
    </source>
</evidence>
<evidence type="ECO:0000313" key="1">
    <source>
        <dbReference type="EMBL" id="QKM69449.1"/>
    </source>
</evidence>
<dbReference type="Pfam" id="PF14078">
    <property type="entry name" value="DUF4259"/>
    <property type="match status" value="1"/>
</dbReference>
<proteinExistence type="predicted"/>
<dbReference type="Proteomes" id="UP000005940">
    <property type="component" value="Chromosome"/>
</dbReference>
<dbReference type="AlphaFoldDB" id="I2MZM8"/>
<reference evidence="1 2" key="1">
    <citation type="journal article" date="2012" name="J. Bacteriol.">
        <title>Draft genome of Streptomyces tsukubaensis NRRL 18488, the producer of the clinically important immunosuppressant tacrolimus (FK506).</title>
        <authorList>
            <person name="Barreiro C."/>
            <person name="Prieto C."/>
            <person name="Sola-Landa A."/>
            <person name="Solera E."/>
            <person name="Martinez-Castro M."/>
            <person name="Perez-Redondo R."/>
            <person name="Garcia-Estrada C."/>
            <person name="Aparicio J.F."/>
            <person name="Fernandez-Martinez L.T."/>
            <person name="Santos-Aberturas J."/>
            <person name="Salehi-Najafabadi Z."/>
            <person name="Rodriguez-Garcia A."/>
            <person name="Tauch A."/>
            <person name="Martin J.F."/>
        </authorList>
    </citation>
    <scope>NUCLEOTIDE SEQUENCE [LARGE SCALE GENOMIC DNA]</scope>
    <source>
        <strain evidence="2">DSM 42081 / NBRC 108919 / NRRL 18488 / 9993</strain>
    </source>
</reference>
<name>I2MZM8_STRT9</name>
<dbReference type="InterPro" id="IPR025355">
    <property type="entry name" value="DUF4259"/>
</dbReference>
<dbReference type="RefSeq" id="WP_006348827.1">
    <property type="nucleotide sequence ID" value="NZ_CP029159.1"/>
</dbReference>
<dbReference type="EMBL" id="CP029159">
    <property type="protein sequence ID" value="QKM69449.1"/>
    <property type="molecule type" value="Genomic_DNA"/>
</dbReference>
<gene>
    <name evidence="1" type="ORF">STSU_022005</name>
</gene>
<accession>I2MZM8</accession>
<sequence length="138" mass="14793">MGAWDIGPFDNDTAADFSGHLDDAEPEQREELIRRTLTEAANTSVSDYLDSYEGNRAVAAAALVAAQCPEGETVDPSYGPKKPVPVLSPDLRPLAVAALDRITAPDSESADLWEGEDAVEWRKQVAGMRAILVAEPAQ</sequence>
<organism evidence="1 2">
    <name type="scientific">Streptomyces tsukubensis (strain DSM 42081 / NBRC 108919 / NRRL 18488 / 9993)</name>
    <dbReference type="NCBI Taxonomy" id="1114943"/>
    <lineage>
        <taxon>Bacteria</taxon>
        <taxon>Bacillati</taxon>
        <taxon>Actinomycetota</taxon>
        <taxon>Actinomycetes</taxon>
        <taxon>Kitasatosporales</taxon>
        <taxon>Streptomycetaceae</taxon>
        <taxon>Streptomyces</taxon>
    </lineage>
</organism>
<keyword evidence="2" id="KW-1185">Reference proteome</keyword>
<protein>
    <submittedName>
        <fullName evidence="1">DUF4259 domain-containing protein</fullName>
    </submittedName>
</protein>